<dbReference type="Proteomes" id="UP000268658">
    <property type="component" value="Chromosome"/>
</dbReference>
<sequence length="636" mass="73179">MATLGEDPKRLGIFFFFDAQGIVDSYVETLLADMVKNLSELVIVVNGELTAKSYAKLSVFTDNIILRENKGLDVWAYKTALGSYGWKRLAEFDEIVLFNATIMGPVYPFEEMFTEMAGRNIDFWGITWFHEVAFDPFGYALEGYLPRHLQSHFHAYRRSLVTSKAFQDYWDEMPEINGYEQSVGLHEVPFTQRFERLGFKSDVYVNTEDLEGFTFCPILFAPVEMIRDKRCPIFKRRSFFRPYDDVLNQSVGESSAELYAYLRDHTDYDTNLIWDNALRSMNMADVVKNLQLTYVLPTQTVVREPRKQKVALIAHLYYMELVEPTLKYIRNMPEGIDIFLSTSSPEKVEQVKAVCEGLPYNIEVRLVENRGRDVAPFLVAWKDVVQNYDVVCYTHDKKVTQLYPYSVGDGFAYKCFENLLPTRDFVKNVIATFDAEPRLGFLAPTAPNHADYFPVYSFGWGPNFDRTKALLHELGIDVPLDPGKEPIAPLGSMFWFRPKALKPLFDHDWQWEEFPPEPCPIDGTIMHAIERAHGYVAQGSGYYCGWLFSDSFASIELTNLSFYVRDLTSAIGDYWGRGTEMEMVGMIRDQRTTRQRIKDSVKEQAKGVKGKVGPWVPAPLKGPMKTVYRKVRGIVR</sequence>
<dbReference type="Pfam" id="PF05045">
    <property type="entry name" value="RgpF"/>
    <property type="match status" value="1"/>
</dbReference>
<evidence type="ECO:0000313" key="2">
    <source>
        <dbReference type="Proteomes" id="UP000268658"/>
    </source>
</evidence>
<proteinExistence type="predicted"/>
<dbReference type="AlphaFoldDB" id="A0A448PL14"/>
<gene>
    <name evidence="1" type="ORF">NCTC10951_01515</name>
</gene>
<accession>A0A448PL14</accession>
<dbReference type="RefSeq" id="WP_126414092.1">
    <property type="nucleotide sequence ID" value="NZ_JASPER010000006.1"/>
</dbReference>
<dbReference type="InterPro" id="IPR007739">
    <property type="entry name" value="RgpF"/>
</dbReference>
<reference evidence="1 2" key="1">
    <citation type="submission" date="2018-12" db="EMBL/GenBank/DDBJ databases">
        <authorList>
            <consortium name="Pathogen Informatics"/>
        </authorList>
    </citation>
    <scope>NUCLEOTIDE SEQUENCE [LARGE SCALE GENOMIC DNA]</scope>
    <source>
        <strain evidence="1 2">NCTC10951</strain>
    </source>
</reference>
<evidence type="ECO:0000313" key="1">
    <source>
        <dbReference type="EMBL" id="VEI16128.1"/>
    </source>
</evidence>
<protein>
    <submittedName>
        <fullName evidence="1">Rhamnan synthesis protein F</fullName>
    </submittedName>
</protein>
<organism evidence="1 2">
    <name type="scientific">Actinomyces viscosus</name>
    <dbReference type="NCBI Taxonomy" id="1656"/>
    <lineage>
        <taxon>Bacteria</taxon>
        <taxon>Bacillati</taxon>
        <taxon>Actinomycetota</taxon>
        <taxon>Actinomycetes</taxon>
        <taxon>Actinomycetales</taxon>
        <taxon>Actinomycetaceae</taxon>
        <taxon>Actinomyces</taxon>
    </lineage>
</organism>
<dbReference type="KEGG" id="avc:NCTC10951_01515"/>
<dbReference type="OrthoDB" id="9815339at2"/>
<name>A0A448PL14_ACTVI</name>
<dbReference type="EMBL" id="LR134477">
    <property type="protein sequence ID" value="VEI16128.1"/>
    <property type="molecule type" value="Genomic_DNA"/>
</dbReference>